<dbReference type="EMBL" id="CAWUPB010001194">
    <property type="protein sequence ID" value="CAK7352952.1"/>
    <property type="molecule type" value="Genomic_DNA"/>
</dbReference>
<accession>A0AAV1SJW8</accession>
<reference evidence="4 5" key="1">
    <citation type="submission" date="2024-01" db="EMBL/GenBank/DDBJ databases">
        <authorList>
            <person name="Waweru B."/>
        </authorList>
    </citation>
    <scope>NUCLEOTIDE SEQUENCE [LARGE SCALE GENOMIC DNA]</scope>
</reference>
<protein>
    <recommendedName>
        <fullName evidence="3">LOB domain-containing protein</fullName>
    </recommendedName>
</protein>
<dbReference type="PANTHER" id="PTHR31301">
    <property type="entry name" value="LOB DOMAIN-CONTAINING PROTEIN 4-RELATED"/>
    <property type="match status" value="1"/>
</dbReference>
<keyword evidence="5" id="KW-1185">Reference proteome</keyword>
<evidence type="ECO:0000313" key="4">
    <source>
        <dbReference type="EMBL" id="CAK7352952.1"/>
    </source>
</evidence>
<dbReference type="PANTHER" id="PTHR31301:SF58">
    <property type="entry name" value="LOB DOMAIN-CONTAINING PROTEIN 3"/>
    <property type="match status" value="1"/>
</dbReference>
<evidence type="ECO:0000313" key="5">
    <source>
        <dbReference type="Proteomes" id="UP001314170"/>
    </source>
</evidence>
<feature type="domain" description="LOB" evidence="3">
    <location>
        <begin position="4"/>
        <end position="105"/>
    </location>
</feature>
<dbReference type="InterPro" id="IPR004883">
    <property type="entry name" value="LOB"/>
</dbReference>
<evidence type="ECO:0000256" key="2">
    <source>
        <dbReference type="SAM" id="MobiDB-lite"/>
    </source>
</evidence>
<name>A0AAV1SJW8_9ROSI</name>
<comment type="caution">
    <text evidence="4">The sequence shown here is derived from an EMBL/GenBank/DDBJ whole genome shotgun (WGS) entry which is preliminary data.</text>
</comment>
<evidence type="ECO:0000256" key="1">
    <source>
        <dbReference type="ARBA" id="ARBA00005474"/>
    </source>
</evidence>
<feature type="compositionally biased region" description="Polar residues" evidence="2">
    <location>
        <begin position="246"/>
        <end position="260"/>
    </location>
</feature>
<comment type="similarity">
    <text evidence="1">Belongs to the LOB domain-containing protein family.</text>
</comment>
<gene>
    <name evidence="4" type="ORF">DCAF_LOCUS24483</name>
</gene>
<feature type="region of interest" description="Disordered" evidence="2">
    <location>
        <begin position="224"/>
        <end position="270"/>
    </location>
</feature>
<dbReference type="PROSITE" id="PS50891">
    <property type="entry name" value="LOB"/>
    <property type="match status" value="1"/>
</dbReference>
<dbReference type="Pfam" id="PF03195">
    <property type="entry name" value="LOB"/>
    <property type="match status" value="1"/>
</dbReference>
<sequence length="270" mass="29924">MKAPACAACKHQRRKCTEDCFLAPFFPPEKANDFDAVHKLFGVRNIVSHLQKLTPAQRPDAITSMVYEANARVIYPVTGCAGIVSMLQQRLGTVYAQVLAARNELACHRALEEQQLRQQNMVDNAGLVDFFQSNNNANLLFQPPNQEFNFLPQNLENPQQLQESSFAQETTLFGRDRQGTSLTSSLPVQRPLQMNQETGFLQGSYPPVGGSMNNLSIGASKNVFGGSDVRPNRGKLVVNPQWGKSPPSSSKAYWNQQQFGVSGDDFDDLD</sequence>
<dbReference type="AlphaFoldDB" id="A0AAV1SJW8"/>
<proteinExistence type="inferred from homology"/>
<organism evidence="4 5">
    <name type="scientific">Dovyalis caffra</name>
    <dbReference type="NCBI Taxonomy" id="77055"/>
    <lineage>
        <taxon>Eukaryota</taxon>
        <taxon>Viridiplantae</taxon>
        <taxon>Streptophyta</taxon>
        <taxon>Embryophyta</taxon>
        <taxon>Tracheophyta</taxon>
        <taxon>Spermatophyta</taxon>
        <taxon>Magnoliopsida</taxon>
        <taxon>eudicotyledons</taxon>
        <taxon>Gunneridae</taxon>
        <taxon>Pentapetalae</taxon>
        <taxon>rosids</taxon>
        <taxon>fabids</taxon>
        <taxon>Malpighiales</taxon>
        <taxon>Salicaceae</taxon>
        <taxon>Flacourtieae</taxon>
        <taxon>Dovyalis</taxon>
    </lineage>
</organism>
<evidence type="ECO:0000259" key="3">
    <source>
        <dbReference type="PROSITE" id="PS50891"/>
    </source>
</evidence>
<dbReference type="Proteomes" id="UP001314170">
    <property type="component" value="Unassembled WGS sequence"/>
</dbReference>